<name>A0AAE3EYC4_9FIRM</name>
<keyword evidence="1" id="KW-1133">Transmembrane helix</keyword>
<comment type="caution">
    <text evidence="2">The sequence shown here is derived from an EMBL/GenBank/DDBJ whole genome shotgun (WGS) entry which is preliminary data.</text>
</comment>
<evidence type="ECO:0000313" key="2">
    <source>
        <dbReference type="EMBL" id="MCG4764162.1"/>
    </source>
</evidence>
<feature type="transmembrane region" description="Helical" evidence="1">
    <location>
        <begin position="18"/>
        <end position="38"/>
    </location>
</feature>
<organism evidence="2 3">
    <name type="scientific">Fusicatenibacter saccharivorans</name>
    <dbReference type="NCBI Taxonomy" id="1150298"/>
    <lineage>
        <taxon>Bacteria</taxon>
        <taxon>Bacillati</taxon>
        <taxon>Bacillota</taxon>
        <taxon>Clostridia</taxon>
        <taxon>Lachnospirales</taxon>
        <taxon>Lachnospiraceae</taxon>
        <taxon>Fusicatenibacter</taxon>
    </lineage>
</organism>
<keyword evidence="1" id="KW-0812">Transmembrane</keyword>
<evidence type="ECO:0000256" key="1">
    <source>
        <dbReference type="SAM" id="Phobius"/>
    </source>
</evidence>
<keyword evidence="1" id="KW-0472">Membrane</keyword>
<dbReference type="EMBL" id="JAKNFS010000002">
    <property type="protein sequence ID" value="MCG4764162.1"/>
    <property type="molecule type" value="Genomic_DNA"/>
</dbReference>
<protein>
    <submittedName>
        <fullName evidence="2">Uncharacterized protein</fullName>
    </submittedName>
</protein>
<accession>A0AAE3EYC4</accession>
<dbReference type="RefSeq" id="WP_117802233.1">
    <property type="nucleotide sequence ID" value="NZ_JAAITR010000011.1"/>
</dbReference>
<proteinExistence type="predicted"/>
<dbReference type="Proteomes" id="UP001199915">
    <property type="component" value="Unassembled WGS sequence"/>
</dbReference>
<dbReference type="AlphaFoldDB" id="A0AAE3EYC4"/>
<sequence>MFKKYVKQFLTDESGMELLQLAIVVVITVGLIGVMTKLMNTVRENISKANDNANTEMQGILRDANSDS</sequence>
<dbReference type="GeneID" id="79857329"/>
<evidence type="ECO:0000313" key="3">
    <source>
        <dbReference type="Proteomes" id="UP001199915"/>
    </source>
</evidence>
<gene>
    <name evidence="2" type="ORF">L0N21_01290</name>
</gene>
<reference evidence="2" key="1">
    <citation type="submission" date="2022-01" db="EMBL/GenBank/DDBJ databases">
        <title>Collection of gut derived symbiotic bacterial strains cultured from healthy donors.</title>
        <authorList>
            <person name="Lin H."/>
            <person name="Kohout C."/>
            <person name="Waligurski E."/>
            <person name="Pamer E.G."/>
        </authorList>
    </citation>
    <scope>NUCLEOTIDE SEQUENCE</scope>
    <source>
        <strain evidence="2">DFI.5.49</strain>
    </source>
</reference>